<dbReference type="InterPro" id="IPR004268">
    <property type="entry name" value="MurJ"/>
</dbReference>
<feature type="transmembrane region" description="Helical" evidence="8">
    <location>
        <begin position="397"/>
        <end position="420"/>
    </location>
</feature>
<evidence type="ECO:0000256" key="2">
    <source>
        <dbReference type="ARBA" id="ARBA00022475"/>
    </source>
</evidence>
<sequence>MSSLGRSSAMIAAGTLASRVLGLVRSIVLVTVIGGAATAAGDAFTNANQLPNNIYMVISTGILTAVLVPQIVKWSAREDGGNAHISKLITLGAVLLAGVALLAMALAWPLVWIYSSRFSPEQLTLAVLFAYWCLPQIFFYGMFALLGETLNARGVFAPYAWAPIVNNVVSIAGFLGLLWAYGGDRVALADWQHPDGSWDLLRIGLLGGIATLGIVAQTAVLVLFWRRTGLSIRPDFHWRGIGLRAVGKLAGWTFLMMLIGQALSAYQQTLLSGASSQGPASTTWFNAWLVFMLPYSVIVLSIGTPYFTRLSEHAAAGRDDDVRADIGRAIRTLGVLCVLAAAAVIVAAAPAARIFNNSRDDALAAAPVLIGFLIGLVPLAVQFVVQRTFYAYGDTRTPFWFTVFQAVVAAALATVSFLVFSTDERLPFLGAAIAAGQSISSLAQVILASWLLRRRLGPLGMGGSLRALLRFTVAALPAAAAGYGVYLLTGGADGWMLAEKLPAVLGCAVIGAVVALVYVLALAVLRAPELKAITQLLRGRLRR</sequence>
<feature type="transmembrane region" description="Helical" evidence="8">
    <location>
        <begin position="246"/>
        <end position="267"/>
    </location>
</feature>
<keyword evidence="10" id="KW-1185">Reference proteome</keyword>
<protein>
    <submittedName>
        <fullName evidence="9">Murein biosynthesis integral membrane protein MurJ</fullName>
    </submittedName>
</protein>
<feature type="transmembrane region" description="Helical" evidence="8">
    <location>
        <begin position="468"/>
        <end position="489"/>
    </location>
</feature>
<dbReference type="NCBIfam" id="TIGR01695">
    <property type="entry name" value="murJ_mviN"/>
    <property type="match status" value="1"/>
</dbReference>
<feature type="transmembrane region" description="Helical" evidence="8">
    <location>
        <begin position="159"/>
        <end position="181"/>
    </location>
</feature>
<keyword evidence="3 8" id="KW-0812">Transmembrane</keyword>
<feature type="transmembrane region" description="Helical" evidence="8">
    <location>
        <begin position="201"/>
        <end position="225"/>
    </location>
</feature>
<feature type="transmembrane region" description="Helical" evidence="8">
    <location>
        <begin position="53"/>
        <end position="76"/>
    </location>
</feature>
<feature type="transmembrane region" description="Helical" evidence="8">
    <location>
        <begin position="329"/>
        <end position="352"/>
    </location>
</feature>
<evidence type="ECO:0000256" key="4">
    <source>
        <dbReference type="ARBA" id="ARBA00022960"/>
    </source>
</evidence>
<dbReference type="PRINTS" id="PR01806">
    <property type="entry name" value="VIRFACTRMVIN"/>
</dbReference>
<dbReference type="GO" id="GO:0015648">
    <property type="term" value="F:lipid-linked peptidoglycan transporter activity"/>
    <property type="evidence" value="ECO:0007669"/>
    <property type="project" value="TreeGrafter"/>
</dbReference>
<feature type="transmembrane region" description="Helical" evidence="8">
    <location>
        <begin position="501"/>
        <end position="525"/>
    </location>
</feature>
<comment type="subcellular location">
    <subcellularLocation>
        <location evidence="1">Cell membrane</location>
        <topology evidence="1">Multi-pass membrane protein</topology>
    </subcellularLocation>
</comment>
<keyword evidence="7 8" id="KW-0472">Membrane</keyword>
<dbReference type="Proteomes" id="UP000422989">
    <property type="component" value="Chromosome"/>
</dbReference>
<feature type="transmembrane region" description="Helical" evidence="8">
    <location>
        <begin position="123"/>
        <end position="147"/>
    </location>
</feature>
<dbReference type="GO" id="GO:0009252">
    <property type="term" value="P:peptidoglycan biosynthetic process"/>
    <property type="evidence" value="ECO:0007669"/>
    <property type="project" value="UniProtKB-KW"/>
</dbReference>
<dbReference type="OrthoDB" id="9786339at2"/>
<dbReference type="EMBL" id="CP032550">
    <property type="protein sequence ID" value="QGU28047.1"/>
    <property type="molecule type" value="Genomic_DNA"/>
</dbReference>
<dbReference type="GO" id="GO:0008360">
    <property type="term" value="P:regulation of cell shape"/>
    <property type="evidence" value="ECO:0007669"/>
    <property type="project" value="UniProtKB-KW"/>
</dbReference>
<keyword evidence="2" id="KW-1003">Cell membrane</keyword>
<evidence type="ECO:0000256" key="5">
    <source>
        <dbReference type="ARBA" id="ARBA00022984"/>
    </source>
</evidence>
<proteinExistence type="predicted"/>
<feature type="transmembrane region" description="Helical" evidence="8">
    <location>
        <begin position="20"/>
        <end position="41"/>
    </location>
</feature>
<evidence type="ECO:0000256" key="6">
    <source>
        <dbReference type="ARBA" id="ARBA00022989"/>
    </source>
</evidence>
<dbReference type="Pfam" id="PF03023">
    <property type="entry name" value="MurJ"/>
    <property type="match status" value="1"/>
</dbReference>
<keyword evidence="6 8" id="KW-1133">Transmembrane helix</keyword>
<evidence type="ECO:0000313" key="10">
    <source>
        <dbReference type="Proteomes" id="UP000422989"/>
    </source>
</evidence>
<dbReference type="AlphaFoldDB" id="A0A6I6E5J4"/>
<feature type="transmembrane region" description="Helical" evidence="8">
    <location>
        <begin position="364"/>
        <end position="385"/>
    </location>
</feature>
<evidence type="ECO:0000313" key="9">
    <source>
        <dbReference type="EMBL" id="QGU28047.1"/>
    </source>
</evidence>
<dbReference type="KEGG" id="moj:D7D94_10460"/>
<keyword evidence="4" id="KW-0133">Cell shape</keyword>
<feature type="transmembrane region" description="Helical" evidence="8">
    <location>
        <begin position="287"/>
        <end position="308"/>
    </location>
</feature>
<gene>
    <name evidence="9" type="primary">murJ</name>
    <name evidence="9" type="ORF">D7D94_10460</name>
</gene>
<accession>A0A6I6E5J4</accession>
<dbReference type="InterPro" id="IPR051050">
    <property type="entry name" value="Lipid_II_flippase_MurJ/MviN"/>
</dbReference>
<dbReference type="PANTHER" id="PTHR47019:SF1">
    <property type="entry name" value="LIPID II FLIPPASE MURJ"/>
    <property type="match status" value="1"/>
</dbReference>
<keyword evidence="5" id="KW-0573">Peptidoglycan synthesis</keyword>
<feature type="transmembrane region" description="Helical" evidence="8">
    <location>
        <begin position="88"/>
        <end position="111"/>
    </location>
</feature>
<evidence type="ECO:0000256" key="7">
    <source>
        <dbReference type="ARBA" id="ARBA00023136"/>
    </source>
</evidence>
<feature type="transmembrane region" description="Helical" evidence="8">
    <location>
        <begin position="426"/>
        <end position="447"/>
    </location>
</feature>
<organism evidence="9 10">
    <name type="scientific">Microbacterium oryzae</name>
    <dbReference type="NCBI Taxonomy" id="743009"/>
    <lineage>
        <taxon>Bacteria</taxon>
        <taxon>Bacillati</taxon>
        <taxon>Actinomycetota</taxon>
        <taxon>Actinomycetes</taxon>
        <taxon>Micrococcales</taxon>
        <taxon>Microbacteriaceae</taxon>
        <taxon>Microbacterium</taxon>
    </lineage>
</organism>
<evidence type="ECO:0000256" key="1">
    <source>
        <dbReference type="ARBA" id="ARBA00004651"/>
    </source>
</evidence>
<dbReference type="GO" id="GO:0005886">
    <property type="term" value="C:plasma membrane"/>
    <property type="evidence" value="ECO:0007669"/>
    <property type="project" value="UniProtKB-SubCell"/>
</dbReference>
<reference evidence="9 10" key="1">
    <citation type="submission" date="2018-09" db="EMBL/GenBank/DDBJ databases">
        <title>Whole genome sequencing of Microbacterium oryzae strain MB-10T.</title>
        <authorList>
            <person name="Das S.K."/>
        </authorList>
    </citation>
    <scope>NUCLEOTIDE SEQUENCE [LARGE SCALE GENOMIC DNA]</scope>
    <source>
        <strain evidence="9 10">MB-10</strain>
    </source>
</reference>
<evidence type="ECO:0000256" key="3">
    <source>
        <dbReference type="ARBA" id="ARBA00022692"/>
    </source>
</evidence>
<dbReference type="GO" id="GO:0034204">
    <property type="term" value="P:lipid translocation"/>
    <property type="evidence" value="ECO:0007669"/>
    <property type="project" value="TreeGrafter"/>
</dbReference>
<dbReference type="PANTHER" id="PTHR47019">
    <property type="entry name" value="LIPID II FLIPPASE MURJ"/>
    <property type="match status" value="1"/>
</dbReference>
<name>A0A6I6E5J4_9MICO</name>
<dbReference type="RefSeq" id="WP_156242553.1">
    <property type="nucleotide sequence ID" value="NZ_BAAAZL010000004.1"/>
</dbReference>
<evidence type="ECO:0000256" key="8">
    <source>
        <dbReference type="SAM" id="Phobius"/>
    </source>
</evidence>